<dbReference type="GO" id="GO:0005506">
    <property type="term" value="F:iron ion binding"/>
    <property type="evidence" value="ECO:0007669"/>
    <property type="project" value="InterPro"/>
</dbReference>
<protein>
    <submittedName>
        <fullName evidence="2">Iron-sulfur cluster assembly scaffold protein</fullName>
    </submittedName>
</protein>
<dbReference type="Gene3D" id="3.90.1010.10">
    <property type="match status" value="1"/>
</dbReference>
<dbReference type="EMBL" id="DSVQ01000003">
    <property type="protein sequence ID" value="HGT37808.1"/>
    <property type="molecule type" value="Genomic_DNA"/>
</dbReference>
<dbReference type="Pfam" id="PF01592">
    <property type="entry name" value="NifU_N"/>
    <property type="match status" value="1"/>
</dbReference>
<dbReference type="GO" id="GO:0051536">
    <property type="term" value="F:iron-sulfur cluster binding"/>
    <property type="evidence" value="ECO:0007669"/>
    <property type="project" value="InterPro"/>
</dbReference>
<comment type="caution">
    <text evidence="2">The sequence shown here is derived from an EMBL/GenBank/DDBJ whole genome shotgun (WGS) entry which is preliminary data.</text>
</comment>
<sequence>MGCGQGVTAGGTVRTRLRRGTLAAIVDRQRPPVHSLGAPIGGSTGNDCSARPVIVTDRLDDIYDEHILDHYESPYHKGHLPNPTCAHSDRNPICGDQLCLELRIEDGRIRDAYFDGKGCAISQAAASILCEHIEGKTLDELRALQAKDMLALLKVPLTPSRQKCGLLGFRILKTLLYTLEQPPSAAAASSSTA</sequence>
<name>A0A7C4QNY0_9PLAN</name>
<accession>A0A7C4QNY0</accession>
<gene>
    <name evidence="2" type="ORF">ENS64_00845</name>
</gene>
<dbReference type="AlphaFoldDB" id="A0A7C4QNY0"/>
<evidence type="ECO:0000313" key="2">
    <source>
        <dbReference type="EMBL" id="HGT37808.1"/>
    </source>
</evidence>
<dbReference type="CDD" id="cd06664">
    <property type="entry name" value="IscU_like"/>
    <property type="match status" value="1"/>
</dbReference>
<dbReference type="GO" id="GO:0016226">
    <property type="term" value="P:iron-sulfur cluster assembly"/>
    <property type="evidence" value="ECO:0007669"/>
    <property type="project" value="InterPro"/>
</dbReference>
<proteinExistence type="predicted"/>
<dbReference type="SUPFAM" id="SSF82649">
    <property type="entry name" value="SufE/NifU"/>
    <property type="match status" value="1"/>
</dbReference>
<feature type="domain" description="NIF system FeS cluster assembly NifU N-terminal" evidence="1">
    <location>
        <begin position="63"/>
        <end position="173"/>
    </location>
</feature>
<evidence type="ECO:0000259" key="1">
    <source>
        <dbReference type="Pfam" id="PF01592"/>
    </source>
</evidence>
<dbReference type="PANTHER" id="PTHR10093">
    <property type="entry name" value="IRON-SULFUR CLUSTER ASSEMBLY ENZYME NIFU HOMOLOG"/>
    <property type="match status" value="1"/>
</dbReference>
<organism evidence="2">
    <name type="scientific">Schlesneria paludicola</name>
    <dbReference type="NCBI Taxonomy" id="360056"/>
    <lineage>
        <taxon>Bacteria</taxon>
        <taxon>Pseudomonadati</taxon>
        <taxon>Planctomycetota</taxon>
        <taxon>Planctomycetia</taxon>
        <taxon>Planctomycetales</taxon>
        <taxon>Planctomycetaceae</taxon>
        <taxon>Schlesneria</taxon>
    </lineage>
</organism>
<reference evidence="2" key="1">
    <citation type="journal article" date="2020" name="mSystems">
        <title>Genome- and Community-Level Interaction Insights into Carbon Utilization and Element Cycling Functions of Hydrothermarchaeota in Hydrothermal Sediment.</title>
        <authorList>
            <person name="Zhou Z."/>
            <person name="Liu Y."/>
            <person name="Xu W."/>
            <person name="Pan J."/>
            <person name="Luo Z.H."/>
            <person name="Li M."/>
        </authorList>
    </citation>
    <scope>NUCLEOTIDE SEQUENCE [LARGE SCALE GENOMIC DNA]</scope>
    <source>
        <strain evidence="2">SpSt-508</strain>
    </source>
</reference>
<dbReference type="InterPro" id="IPR002871">
    <property type="entry name" value="NIF_FeS_clus_asmbl_NifU_N"/>
</dbReference>